<proteinExistence type="predicted"/>
<evidence type="ECO:0000313" key="2">
    <source>
        <dbReference type="Proteomes" id="UP000254191"/>
    </source>
</evidence>
<dbReference type="GO" id="GO:0016740">
    <property type="term" value="F:transferase activity"/>
    <property type="evidence" value="ECO:0007669"/>
    <property type="project" value="UniProtKB-KW"/>
</dbReference>
<protein>
    <submittedName>
        <fullName evidence="1">Bifunctional UDP-glucuronic acid decarboxylase/UDP-4-amino-4-deoxy-L-arabinose formyltransferase</fullName>
    </submittedName>
</protein>
<organism evidence="1 2">
    <name type="scientific">Proteus mirabilis</name>
    <dbReference type="NCBI Taxonomy" id="584"/>
    <lineage>
        <taxon>Bacteria</taxon>
        <taxon>Pseudomonadati</taxon>
        <taxon>Pseudomonadota</taxon>
        <taxon>Gammaproteobacteria</taxon>
        <taxon>Enterobacterales</taxon>
        <taxon>Morganellaceae</taxon>
        <taxon>Proteus</taxon>
    </lineage>
</organism>
<dbReference type="Proteomes" id="UP000254191">
    <property type="component" value="Unassembled WGS sequence"/>
</dbReference>
<evidence type="ECO:0000313" key="1">
    <source>
        <dbReference type="EMBL" id="SUC18315.1"/>
    </source>
</evidence>
<sequence>MKAIVFAYHDIGCVGLKALEKRVSIFKLYLPILTILTKIISSHP</sequence>
<dbReference type="AlphaFoldDB" id="A0A379FFM3"/>
<keyword evidence="1" id="KW-0808">Transferase</keyword>
<name>A0A379FFM3_PROMI</name>
<accession>A0A379FFM3</accession>
<dbReference type="EMBL" id="UGTS01000004">
    <property type="protein sequence ID" value="SUC18315.1"/>
    <property type="molecule type" value="Genomic_DNA"/>
</dbReference>
<gene>
    <name evidence="1" type="primary">arnA_5</name>
    <name evidence="1" type="ORF">NCTC11938_00639</name>
</gene>
<reference evidence="1 2" key="1">
    <citation type="submission" date="2018-06" db="EMBL/GenBank/DDBJ databases">
        <authorList>
            <consortium name="Pathogen Informatics"/>
            <person name="Doyle S."/>
        </authorList>
    </citation>
    <scope>NUCLEOTIDE SEQUENCE [LARGE SCALE GENOMIC DNA]</scope>
    <source>
        <strain evidence="1 2">NCTC11938</strain>
    </source>
</reference>